<feature type="chain" id="PRO_5038657536" description="Lipoprotein" evidence="2">
    <location>
        <begin position="22"/>
        <end position="160"/>
    </location>
</feature>
<keyword evidence="4" id="KW-1185">Reference proteome</keyword>
<evidence type="ECO:0000313" key="4">
    <source>
        <dbReference type="Proteomes" id="UP000553209"/>
    </source>
</evidence>
<feature type="signal peptide" evidence="2">
    <location>
        <begin position="1"/>
        <end position="21"/>
    </location>
</feature>
<proteinExistence type="predicted"/>
<dbReference type="EMBL" id="JAAXPG010000008">
    <property type="protein sequence ID" value="NKY98084.1"/>
    <property type="molecule type" value="Genomic_DNA"/>
</dbReference>
<dbReference type="RefSeq" id="WP_061078946.1">
    <property type="nucleotide sequence ID" value="NZ_JAAXPG010000008.1"/>
</dbReference>
<sequence length="160" mass="16545">MRRPPLSAPLLALLLAATACSGEEAPEETAGRAEESAAAVDPDAETHVRRAAEGFLASLMVADGEAGCALMDEAARTVVADEHGAEDCPAAFPLYAESLRGGEGMEVGEVTMNTDLEGEVPIATVALVYPGEDHGPLEMRRDSDDQWVATRLPGTSPGGA</sequence>
<name>A0A7X6MBW5_9ACTN</name>
<dbReference type="AlphaFoldDB" id="A0A7X6MBW5"/>
<accession>A0A7X6MBW5</accession>
<reference evidence="3 4" key="1">
    <citation type="submission" date="2020-04" db="EMBL/GenBank/DDBJ databases">
        <title>MicrobeNet Type strains.</title>
        <authorList>
            <person name="Nicholson A.C."/>
        </authorList>
    </citation>
    <scope>NUCLEOTIDE SEQUENCE [LARGE SCALE GENOMIC DNA]</scope>
    <source>
        <strain evidence="3 4">ATCC 23612</strain>
    </source>
</reference>
<feature type="compositionally biased region" description="Basic and acidic residues" evidence="1">
    <location>
        <begin position="134"/>
        <end position="144"/>
    </location>
</feature>
<organism evidence="3 4">
    <name type="scientific">Nocardiopsis alborubida</name>
    <dbReference type="NCBI Taxonomy" id="146802"/>
    <lineage>
        <taxon>Bacteria</taxon>
        <taxon>Bacillati</taxon>
        <taxon>Actinomycetota</taxon>
        <taxon>Actinomycetes</taxon>
        <taxon>Streptosporangiales</taxon>
        <taxon>Nocardiopsidaceae</taxon>
        <taxon>Nocardiopsis</taxon>
    </lineage>
</organism>
<comment type="caution">
    <text evidence="3">The sequence shown here is derived from an EMBL/GenBank/DDBJ whole genome shotgun (WGS) entry which is preliminary data.</text>
</comment>
<gene>
    <name evidence="3" type="ORF">HGB44_10530</name>
</gene>
<evidence type="ECO:0000313" key="3">
    <source>
        <dbReference type="EMBL" id="NKY98084.1"/>
    </source>
</evidence>
<protein>
    <recommendedName>
        <fullName evidence="5">Lipoprotein</fullName>
    </recommendedName>
</protein>
<keyword evidence="2" id="KW-0732">Signal</keyword>
<dbReference type="PROSITE" id="PS51257">
    <property type="entry name" value="PROKAR_LIPOPROTEIN"/>
    <property type="match status" value="1"/>
</dbReference>
<feature type="region of interest" description="Disordered" evidence="1">
    <location>
        <begin position="134"/>
        <end position="160"/>
    </location>
</feature>
<evidence type="ECO:0008006" key="5">
    <source>
        <dbReference type="Google" id="ProtNLM"/>
    </source>
</evidence>
<evidence type="ECO:0000256" key="2">
    <source>
        <dbReference type="SAM" id="SignalP"/>
    </source>
</evidence>
<dbReference type="Proteomes" id="UP000553209">
    <property type="component" value="Unassembled WGS sequence"/>
</dbReference>
<feature type="region of interest" description="Disordered" evidence="1">
    <location>
        <begin position="22"/>
        <end position="44"/>
    </location>
</feature>
<evidence type="ECO:0000256" key="1">
    <source>
        <dbReference type="SAM" id="MobiDB-lite"/>
    </source>
</evidence>